<evidence type="ECO:0000256" key="3">
    <source>
        <dbReference type="ARBA" id="ARBA00022837"/>
    </source>
</evidence>
<dbReference type="InterPro" id="IPR029486">
    <property type="entry name" value="GH97_N"/>
</dbReference>
<dbReference type="InterPro" id="IPR017853">
    <property type="entry name" value="GH"/>
</dbReference>
<feature type="domain" description="Glycosyl-hydrolase 97 catalytic" evidence="4">
    <location>
        <begin position="293"/>
        <end position="473"/>
    </location>
</feature>
<comment type="subunit">
    <text evidence="2">Monomer.</text>
</comment>
<organism evidence="7 8">
    <name type="scientific">Reichenbachiella agariperforans</name>
    <dbReference type="NCBI Taxonomy" id="156994"/>
    <lineage>
        <taxon>Bacteria</taxon>
        <taxon>Pseudomonadati</taxon>
        <taxon>Bacteroidota</taxon>
        <taxon>Cytophagia</taxon>
        <taxon>Cytophagales</taxon>
        <taxon>Reichenbachiellaceae</taxon>
        <taxon>Reichenbachiella</taxon>
    </lineage>
</organism>
<evidence type="ECO:0000259" key="6">
    <source>
        <dbReference type="Pfam" id="PF14509"/>
    </source>
</evidence>
<dbReference type="SUPFAM" id="SSF51445">
    <property type="entry name" value="(Trans)glycosidases"/>
    <property type="match status" value="1"/>
</dbReference>
<sequence length="667" mass="75210">MRRIAIIALLAGLFACQPEQKNPLTEVSSPNDNTKITFYLTEEGKPAYYSSYQNKSVIDSSALGFILGDSMAINEGLTILSTSTNTFDDTWEQPWGEQRLIRNNYNELTINLQNPEGLKLNVIFRAFDEGIAMRYEFPSQDALKEFKVMDELTEFNMSDDHSAWWIPAYAGNRYEYIYTNSPISEIERVHTPFTLETTNDLYLHLHEAALYDYPSMVIKNQGDNSLKCDLVPYSKTNPVKAYLKAPFSTPWRTVQIGEQPGDLMTNYMILNLNEPNKLGDVSWVEPGKYVGVWWEMFINVGTWHQGPKHAANTENVKKYIDFAAANGFKGVLVEGWNYGWDGNWMGGGTKFEFTKPYPDYDVDALSKYAADRGVYIIGHHETGADIENYEEQLDDAYNFLNKYGMKAVKTGYVENGDTLPKTGIYHHGQYFVNHFQRVIDMGVKYKTMIVAHEPIKATGKRRTYPNMVSREGARGQEYNAMGGNPTSHVTVLPFTRLLAGPMDYTPGVFDLEVATTSEQVQSTIGKELALYTVIYAPMQMANDLPKNYEGHPAFQYIKDVVTDWETTKVLNGKIGAYVTVARQERNGDRWFLGSITNEEGRDLDISFAFLDPNTTYTATIYGDAADTHYQTNPSAYEIKEMEVTSTSNLTLTLAPGGGAAISLVPKK</sequence>
<comment type="cofactor">
    <cofactor evidence="1">
        <name>Ca(2+)</name>
        <dbReference type="ChEBI" id="CHEBI:29108"/>
    </cofactor>
</comment>
<accession>A0A1M6L0L5</accession>
<proteinExistence type="predicted"/>
<dbReference type="InterPro" id="IPR029483">
    <property type="entry name" value="GH97_C"/>
</dbReference>
<dbReference type="EMBL" id="FRAA01000001">
    <property type="protein sequence ID" value="SHJ64679.1"/>
    <property type="molecule type" value="Genomic_DNA"/>
</dbReference>
<dbReference type="Pfam" id="PF10566">
    <property type="entry name" value="Glyco_hydro_97"/>
    <property type="match status" value="1"/>
</dbReference>
<feature type="domain" description="Glycosyl-hydrolase 97 N-terminal" evidence="5">
    <location>
        <begin position="27"/>
        <end position="275"/>
    </location>
</feature>
<feature type="domain" description="Glycosyl-hydrolase 97 C-terminal oligomerisation" evidence="6">
    <location>
        <begin position="563"/>
        <end position="663"/>
    </location>
</feature>
<dbReference type="Gene3D" id="2.70.98.10">
    <property type="match status" value="1"/>
</dbReference>
<evidence type="ECO:0000256" key="2">
    <source>
        <dbReference type="ARBA" id="ARBA00011245"/>
    </source>
</evidence>
<evidence type="ECO:0000313" key="7">
    <source>
        <dbReference type="EMBL" id="SHJ64679.1"/>
    </source>
</evidence>
<reference evidence="8" key="1">
    <citation type="submission" date="2016-11" db="EMBL/GenBank/DDBJ databases">
        <authorList>
            <person name="Varghese N."/>
            <person name="Submissions S."/>
        </authorList>
    </citation>
    <scope>NUCLEOTIDE SEQUENCE [LARGE SCALE GENOMIC DNA]</scope>
    <source>
        <strain evidence="8">DSM 26134</strain>
    </source>
</reference>
<dbReference type="PANTHER" id="PTHR35803:SF1">
    <property type="entry name" value="GLUCAN 1,4-ALPHA-GLUCOSIDASE SUSB"/>
    <property type="match status" value="1"/>
</dbReference>
<dbReference type="PROSITE" id="PS51257">
    <property type="entry name" value="PROKAR_LIPOPROTEIN"/>
    <property type="match status" value="1"/>
</dbReference>
<evidence type="ECO:0000259" key="5">
    <source>
        <dbReference type="Pfam" id="PF14508"/>
    </source>
</evidence>
<dbReference type="STRING" id="156994.SAMN04488028_101776"/>
<evidence type="ECO:0000259" key="4">
    <source>
        <dbReference type="Pfam" id="PF10566"/>
    </source>
</evidence>
<dbReference type="InterPro" id="IPR014718">
    <property type="entry name" value="GH-type_carb-bd"/>
</dbReference>
<dbReference type="RefSeq" id="WP_073119546.1">
    <property type="nucleotide sequence ID" value="NZ_FRAA01000001.1"/>
</dbReference>
<dbReference type="InterPro" id="IPR019563">
    <property type="entry name" value="GH97_catalytic"/>
</dbReference>
<dbReference type="Gene3D" id="3.20.20.70">
    <property type="entry name" value="Aldolase class I"/>
    <property type="match status" value="1"/>
</dbReference>
<dbReference type="PANTHER" id="PTHR35803">
    <property type="entry name" value="GLUCAN 1,4-ALPHA-GLUCOSIDASE SUSB-RELATED"/>
    <property type="match status" value="1"/>
</dbReference>
<dbReference type="Proteomes" id="UP000184474">
    <property type="component" value="Unassembled WGS sequence"/>
</dbReference>
<dbReference type="AlphaFoldDB" id="A0A1M6L0L5"/>
<evidence type="ECO:0000256" key="1">
    <source>
        <dbReference type="ARBA" id="ARBA00001913"/>
    </source>
</evidence>
<name>A0A1M6L0L5_REIAG</name>
<gene>
    <name evidence="7" type="ORF">SAMN04488028_101776</name>
</gene>
<protein>
    <submittedName>
        <fullName evidence="7">Alpha-glucosidase</fullName>
    </submittedName>
</protein>
<dbReference type="GO" id="GO:0030246">
    <property type="term" value="F:carbohydrate binding"/>
    <property type="evidence" value="ECO:0007669"/>
    <property type="project" value="InterPro"/>
</dbReference>
<keyword evidence="8" id="KW-1185">Reference proteome</keyword>
<keyword evidence="3" id="KW-0106">Calcium</keyword>
<evidence type="ECO:0000313" key="8">
    <source>
        <dbReference type="Proteomes" id="UP000184474"/>
    </source>
</evidence>
<dbReference type="InterPro" id="IPR052720">
    <property type="entry name" value="Glycosyl_hydrolase_97"/>
</dbReference>
<dbReference type="Pfam" id="PF14509">
    <property type="entry name" value="GH97_C"/>
    <property type="match status" value="1"/>
</dbReference>
<dbReference type="InterPro" id="IPR013785">
    <property type="entry name" value="Aldolase_TIM"/>
</dbReference>
<dbReference type="Pfam" id="PF14508">
    <property type="entry name" value="GH97_N"/>
    <property type="match status" value="1"/>
</dbReference>